<keyword evidence="3" id="KW-1185">Reference proteome</keyword>
<dbReference type="AlphaFoldDB" id="A0A8X6LS23"/>
<dbReference type="Proteomes" id="UP000887116">
    <property type="component" value="Unassembled WGS sequence"/>
</dbReference>
<gene>
    <name evidence="2" type="ORF">TNCT_253501</name>
</gene>
<proteinExistence type="predicted"/>
<organism evidence="2 3">
    <name type="scientific">Trichonephila clavata</name>
    <name type="common">Joro spider</name>
    <name type="synonym">Nephila clavata</name>
    <dbReference type="NCBI Taxonomy" id="2740835"/>
    <lineage>
        <taxon>Eukaryota</taxon>
        <taxon>Metazoa</taxon>
        <taxon>Ecdysozoa</taxon>
        <taxon>Arthropoda</taxon>
        <taxon>Chelicerata</taxon>
        <taxon>Arachnida</taxon>
        <taxon>Araneae</taxon>
        <taxon>Araneomorphae</taxon>
        <taxon>Entelegynae</taxon>
        <taxon>Araneoidea</taxon>
        <taxon>Nephilidae</taxon>
        <taxon>Trichonephila</taxon>
    </lineage>
</organism>
<dbReference type="EMBL" id="BMAO01017804">
    <property type="protein sequence ID" value="GFR18552.1"/>
    <property type="molecule type" value="Genomic_DNA"/>
</dbReference>
<comment type="caution">
    <text evidence="2">The sequence shown here is derived from an EMBL/GenBank/DDBJ whole genome shotgun (WGS) entry which is preliminary data.</text>
</comment>
<reference evidence="2" key="1">
    <citation type="submission" date="2020-07" db="EMBL/GenBank/DDBJ databases">
        <title>Multicomponent nature underlies the extraordinary mechanical properties of spider dragline silk.</title>
        <authorList>
            <person name="Kono N."/>
            <person name="Nakamura H."/>
            <person name="Mori M."/>
            <person name="Yoshida Y."/>
            <person name="Ohtoshi R."/>
            <person name="Malay A.D."/>
            <person name="Moran D.A.P."/>
            <person name="Tomita M."/>
            <person name="Numata K."/>
            <person name="Arakawa K."/>
        </authorList>
    </citation>
    <scope>NUCLEOTIDE SEQUENCE</scope>
</reference>
<evidence type="ECO:0000313" key="2">
    <source>
        <dbReference type="EMBL" id="GFR18552.1"/>
    </source>
</evidence>
<protein>
    <submittedName>
        <fullName evidence="2">Uncharacterized protein</fullName>
    </submittedName>
</protein>
<evidence type="ECO:0000256" key="1">
    <source>
        <dbReference type="SAM" id="MobiDB-lite"/>
    </source>
</evidence>
<feature type="region of interest" description="Disordered" evidence="1">
    <location>
        <begin position="114"/>
        <end position="134"/>
    </location>
</feature>
<dbReference type="OrthoDB" id="8063574at2759"/>
<name>A0A8X6LS23_TRICU</name>
<evidence type="ECO:0000313" key="3">
    <source>
        <dbReference type="Proteomes" id="UP000887116"/>
    </source>
</evidence>
<sequence>MREYRARKKIRILSISDSPSVVHHQDDGILQADDSLNKSHAFVRLPCQDINATRKKTPAKRMRDHRTREKIYLQSTSDSSSVVHHQVDEILQDDDNLNKLHDFVGLPCQDINATRKKTPAESMRDHRTRKKSFT</sequence>
<accession>A0A8X6LS23</accession>